<evidence type="ECO:0000259" key="1">
    <source>
        <dbReference type="Pfam" id="PF12728"/>
    </source>
</evidence>
<proteinExistence type="predicted"/>
<dbReference type="Proteomes" id="UP000623107">
    <property type="component" value="Unassembled WGS sequence"/>
</dbReference>
<dbReference type="SUPFAM" id="SSF46955">
    <property type="entry name" value="Putative DNA-binding domain"/>
    <property type="match status" value="1"/>
</dbReference>
<evidence type="ECO:0000313" key="3">
    <source>
        <dbReference type="Proteomes" id="UP000623107"/>
    </source>
</evidence>
<name>A0ABR9Y4P4_9PROT</name>
<evidence type="ECO:0000313" key="2">
    <source>
        <dbReference type="EMBL" id="MBF0858700.1"/>
    </source>
</evidence>
<dbReference type="InterPro" id="IPR009061">
    <property type="entry name" value="DNA-bd_dom_put_sf"/>
</dbReference>
<sequence length="67" mass="7777">MENMTLTNFLSVEEVARLSRVTPRTIRRYLSLNKGPVVTRVGGRVFVQRSHFDEWISKNISSRKAKL</sequence>
<accession>A0ABR9Y4P4</accession>
<organism evidence="2 3">
    <name type="scientific">Gluconobacter vitians</name>
    <dbReference type="NCBI Taxonomy" id="2728102"/>
    <lineage>
        <taxon>Bacteria</taxon>
        <taxon>Pseudomonadati</taxon>
        <taxon>Pseudomonadota</taxon>
        <taxon>Alphaproteobacteria</taxon>
        <taxon>Acetobacterales</taxon>
        <taxon>Acetobacteraceae</taxon>
        <taxon>Gluconobacter</taxon>
    </lineage>
</organism>
<gene>
    <name evidence="2" type="ORF">HKD24_05665</name>
</gene>
<dbReference type="Pfam" id="PF12728">
    <property type="entry name" value="HTH_17"/>
    <property type="match status" value="1"/>
</dbReference>
<reference evidence="2 3" key="2">
    <citation type="submission" date="2020-11" db="EMBL/GenBank/DDBJ databases">
        <title>Description of novel Gluconobacter species.</title>
        <authorList>
            <person name="Cleenwerck I."/>
            <person name="Cnockaert M."/>
            <person name="Borremans W."/>
            <person name="Wieme A.D."/>
            <person name="De Vuyst L."/>
            <person name="Vandamme P."/>
        </authorList>
    </citation>
    <scope>NUCLEOTIDE SEQUENCE [LARGE SCALE GENOMIC DNA]</scope>
    <source>
        <strain evidence="2 3">LMG 31484</strain>
    </source>
</reference>
<reference evidence="3" key="1">
    <citation type="submission" date="2020-04" db="EMBL/GenBank/DDBJ databases">
        <title>Description of novel Gluconacetobacter.</title>
        <authorList>
            <person name="Sombolestani A."/>
        </authorList>
    </citation>
    <scope>NUCLEOTIDE SEQUENCE [LARGE SCALE GENOMIC DNA]</scope>
    <source>
        <strain evidence="3">LMG 31484</strain>
    </source>
</reference>
<comment type="caution">
    <text evidence="2">The sequence shown here is derived from an EMBL/GenBank/DDBJ whole genome shotgun (WGS) entry which is preliminary data.</text>
</comment>
<protein>
    <submittedName>
        <fullName evidence="2">Helix-turn-helix domain-containing protein</fullName>
    </submittedName>
</protein>
<keyword evidence="3" id="KW-1185">Reference proteome</keyword>
<dbReference type="InterPro" id="IPR041657">
    <property type="entry name" value="HTH_17"/>
</dbReference>
<feature type="domain" description="Helix-turn-helix" evidence="1">
    <location>
        <begin position="9"/>
        <end position="59"/>
    </location>
</feature>
<dbReference type="EMBL" id="JABCQG010000005">
    <property type="protein sequence ID" value="MBF0858700.1"/>
    <property type="molecule type" value="Genomic_DNA"/>
</dbReference>